<reference evidence="2" key="2">
    <citation type="journal article" date="2023" name="Plants (Basel)">
        <title>Annotation of the Turnera subulata (Passifloraceae) Draft Genome Reveals the S-Locus Evolved after the Divergence of Turneroideae from Passifloroideae in a Stepwise Manner.</title>
        <authorList>
            <person name="Henning P.M."/>
            <person name="Roalson E.H."/>
            <person name="Mir W."/>
            <person name="McCubbin A.G."/>
            <person name="Shore J.S."/>
        </authorList>
    </citation>
    <scope>NUCLEOTIDE SEQUENCE</scope>
    <source>
        <strain evidence="2">F60SS</strain>
    </source>
</reference>
<dbReference type="InterPro" id="IPR032675">
    <property type="entry name" value="LRR_dom_sf"/>
</dbReference>
<gene>
    <name evidence="2" type="ORF">Tsubulata_049752</name>
</gene>
<evidence type="ECO:0000256" key="1">
    <source>
        <dbReference type="ARBA" id="ARBA00004196"/>
    </source>
</evidence>
<dbReference type="EMBL" id="JAKUCV010007568">
    <property type="protein sequence ID" value="KAJ4822834.1"/>
    <property type="molecule type" value="Genomic_DNA"/>
</dbReference>
<reference evidence="2" key="1">
    <citation type="submission" date="2022-02" db="EMBL/GenBank/DDBJ databases">
        <authorList>
            <person name="Henning P.M."/>
            <person name="McCubbin A.G."/>
            <person name="Shore J.S."/>
        </authorList>
    </citation>
    <scope>NUCLEOTIDE SEQUENCE</scope>
    <source>
        <strain evidence="2">F60SS</strain>
        <tissue evidence="2">Leaves</tissue>
    </source>
</reference>
<accession>A0A9Q0F285</accession>
<dbReference type="OrthoDB" id="1728874at2759"/>
<dbReference type="PANTHER" id="PTHR48059">
    <property type="entry name" value="POLYGALACTURONASE INHIBITOR 1"/>
    <property type="match status" value="1"/>
</dbReference>
<dbReference type="AlphaFoldDB" id="A0A9Q0F285"/>
<sequence length="175" mass="19141">MLGAARRWWCLLAVTSKEEAGGVELQRGRLTREEGDGAMRWLRARTVAGKGRGERKRKMGKMACEERRTGWCVASLAGDLPPDFGRLRMLSRALLSRNSGLIPSSISKLYRLADLDLSVNSLSGSIPESLGRMAVLATLNLDVNKLSRNIPASLFNSAKRVEVGSVGESASLWVR</sequence>
<proteinExistence type="predicted"/>
<protein>
    <recommendedName>
        <fullName evidence="4">Leucine-rich repeat-containing N-terminal plant-type domain-containing protein</fullName>
    </recommendedName>
</protein>
<dbReference type="InterPro" id="IPR051848">
    <property type="entry name" value="PGIP"/>
</dbReference>
<dbReference type="Gene3D" id="3.80.10.10">
    <property type="entry name" value="Ribonuclease Inhibitor"/>
    <property type="match status" value="1"/>
</dbReference>
<dbReference type="SUPFAM" id="SSF52058">
    <property type="entry name" value="L domain-like"/>
    <property type="match status" value="1"/>
</dbReference>
<keyword evidence="3" id="KW-1185">Reference proteome</keyword>
<organism evidence="2 3">
    <name type="scientific">Turnera subulata</name>
    <dbReference type="NCBI Taxonomy" id="218843"/>
    <lineage>
        <taxon>Eukaryota</taxon>
        <taxon>Viridiplantae</taxon>
        <taxon>Streptophyta</taxon>
        <taxon>Embryophyta</taxon>
        <taxon>Tracheophyta</taxon>
        <taxon>Spermatophyta</taxon>
        <taxon>Magnoliopsida</taxon>
        <taxon>eudicotyledons</taxon>
        <taxon>Gunneridae</taxon>
        <taxon>Pentapetalae</taxon>
        <taxon>rosids</taxon>
        <taxon>fabids</taxon>
        <taxon>Malpighiales</taxon>
        <taxon>Passifloraceae</taxon>
        <taxon>Turnera</taxon>
    </lineage>
</organism>
<comment type="subcellular location">
    <subcellularLocation>
        <location evidence="1">Cell envelope</location>
    </subcellularLocation>
</comment>
<name>A0A9Q0F285_9ROSI</name>
<evidence type="ECO:0000313" key="3">
    <source>
        <dbReference type="Proteomes" id="UP001141552"/>
    </source>
</evidence>
<dbReference type="Proteomes" id="UP001141552">
    <property type="component" value="Unassembled WGS sequence"/>
</dbReference>
<evidence type="ECO:0000313" key="2">
    <source>
        <dbReference type="EMBL" id="KAJ4822834.1"/>
    </source>
</evidence>
<dbReference type="Pfam" id="PF00560">
    <property type="entry name" value="LRR_1"/>
    <property type="match status" value="1"/>
</dbReference>
<dbReference type="InterPro" id="IPR001611">
    <property type="entry name" value="Leu-rich_rpt"/>
</dbReference>
<evidence type="ECO:0008006" key="4">
    <source>
        <dbReference type="Google" id="ProtNLM"/>
    </source>
</evidence>
<dbReference type="PANTHER" id="PTHR48059:SF30">
    <property type="entry name" value="OS06G0587000 PROTEIN"/>
    <property type="match status" value="1"/>
</dbReference>
<comment type="caution">
    <text evidence="2">The sequence shown here is derived from an EMBL/GenBank/DDBJ whole genome shotgun (WGS) entry which is preliminary data.</text>
</comment>